<dbReference type="Pfam" id="PF16916">
    <property type="entry name" value="ZT_dimer"/>
    <property type="match status" value="1"/>
</dbReference>
<evidence type="ECO:0000256" key="2">
    <source>
        <dbReference type="ARBA" id="ARBA00010212"/>
    </source>
</evidence>
<dbReference type="EMBL" id="JAKIKT010000006">
    <property type="protein sequence ID" value="MCL2915283.1"/>
    <property type="molecule type" value="Genomic_DNA"/>
</dbReference>
<feature type="domain" description="Cation efflux protein cytoplasmic" evidence="12">
    <location>
        <begin position="212"/>
        <end position="288"/>
    </location>
</feature>
<dbReference type="Gene3D" id="1.20.1510.10">
    <property type="entry name" value="Cation efflux protein transmembrane domain"/>
    <property type="match status" value="1"/>
</dbReference>
<dbReference type="PANTHER" id="PTHR43840:SF41">
    <property type="entry name" value="CATION-EFFLUX PUMP FIEF"/>
    <property type="match status" value="1"/>
</dbReference>
<evidence type="ECO:0000256" key="5">
    <source>
        <dbReference type="ARBA" id="ARBA00022496"/>
    </source>
</evidence>
<feature type="transmembrane region" description="Helical" evidence="10">
    <location>
        <begin position="160"/>
        <end position="177"/>
    </location>
</feature>
<evidence type="ECO:0000256" key="8">
    <source>
        <dbReference type="ARBA" id="ARBA00022989"/>
    </source>
</evidence>
<dbReference type="RefSeq" id="WP_249249858.1">
    <property type="nucleotide sequence ID" value="NZ_JAKIKT010000006.1"/>
</dbReference>
<evidence type="ECO:0000256" key="4">
    <source>
        <dbReference type="ARBA" id="ARBA00022475"/>
    </source>
</evidence>
<comment type="subcellular location">
    <subcellularLocation>
        <location evidence="1">Membrane</location>
        <topology evidence="1">Multi-pass membrane protein</topology>
    </subcellularLocation>
</comment>
<keyword evidence="7" id="KW-0864">Zinc transport</keyword>
<evidence type="ECO:0000256" key="10">
    <source>
        <dbReference type="SAM" id="Phobius"/>
    </source>
</evidence>
<keyword evidence="6 10" id="KW-0812">Transmembrane</keyword>
<evidence type="ECO:0000256" key="9">
    <source>
        <dbReference type="ARBA" id="ARBA00023136"/>
    </source>
</evidence>
<dbReference type="SUPFAM" id="SSF160240">
    <property type="entry name" value="Cation efflux protein cytoplasmic domain-like"/>
    <property type="match status" value="1"/>
</dbReference>
<dbReference type="InterPro" id="IPR002524">
    <property type="entry name" value="Cation_efflux"/>
</dbReference>
<evidence type="ECO:0000256" key="7">
    <source>
        <dbReference type="ARBA" id="ARBA00022906"/>
    </source>
</evidence>
<dbReference type="InterPro" id="IPR027470">
    <property type="entry name" value="Cation_efflux_CTD"/>
</dbReference>
<proteinExistence type="inferred from homology"/>
<feature type="transmembrane region" description="Helical" evidence="10">
    <location>
        <begin position="86"/>
        <end position="104"/>
    </location>
</feature>
<feature type="domain" description="Cation efflux protein transmembrane" evidence="11">
    <location>
        <begin position="17"/>
        <end position="208"/>
    </location>
</feature>
<keyword evidence="3" id="KW-0813">Transport</keyword>
<protein>
    <submittedName>
        <fullName evidence="13">Cation diffusion facilitator family transporter</fullName>
    </submittedName>
</protein>
<evidence type="ECO:0000313" key="14">
    <source>
        <dbReference type="Proteomes" id="UP001202831"/>
    </source>
</evidence>
<dbReference type="InterPro" id="IPR050291">
    <property type="entry name" value="CDF_Transporter"/>
</dbReference>
<keyword evidence="4" id="KW-1003">Cell membrane</keyword>
<sequence length="289" mass="31315">MTETSQYDYWVRLASRASVATALTLIAIKLFAWLYSDSASMLASLTDSFADALASIVNLIAIRYAIVPADKDHRYGHGKAEPLASLAQSVFILGSAVLLLIHGIERLGEPQPLEHASVGIVVSIIAIALTLALVMLQKKALDATGSTVVAADSLHYKSDLFLNAGVLLALVLASFGWLWADGLFALLIAVYIGYQAAELAYDSAQSLLDRELDAETREEIAALVTLDARVKGFHDLRTRQSGKTMFVQLHLELDGQLTLHEAHEIADATEKRIRNALGEAEVLVHQDPV</sequence>
<keyword evidence="8 10" id="KW-1133">Transmembrane helix</keyword>
<dbReference type="Pfam" id="PF01545">
    <property type="entry name" value="Cation_efflux"/>
    <property type="match status" value="1"/>
</dbReference>
<dbReference type="SUPFAM" id="SSF161111">
    <property type="entry name" value="Cation efflux protein transmembrane domain-like"/>
    <property type="match status" value="1"/>
</dbReference>
<keyword evidence="7" id="KW-0862">Zinc</keyword>
<evidence type="ECO:0000259" key="12">
    <source>
        <dbReference type="Pfam" id="PF16916"/>
    </source>
</evidence>
<dbReference type="Gene3D" id="3.30.70.1350">
    <property type="entry name" value="Cation efflux protein, cytoplasmic domain"/>
    <property type="match status" value="1"/>
</dbReference>
<keyword evidence="7" id="KW-0406">Ion transport</keyword>
<dbReference type="Proteomes" id="UP001202831">
    <property type="component" value="Unassembled WGS sequence"/>
</dbReference>
<keyword evidence="9 10" id="KW-0472">Membrane</keyword>
<evidence type="ECO:0000313" key="13">
    <source>
        <dbReference type="EMBL" id="MCL2915283.1"/>
    </source>
</evidence>
<comment type="caution">
    <text evidence="13">The sequence shown here is derived from an EMBL/GenBank/DDBJ whole genome shotgun (WGS) entry which is preliminary data.</text>
</comment>
<feature type="transmembrane region" description="Helical" evidence="10">
    <location>
        <begin position="17"/>
        <end position="36"/>
    </location>
</feature>
<name>A0ABT0N9Z1_9GAMM</name>
<dbReference type="PANTHER" id="PTHR43840">
    <property type="entry name" value="MITOCHONDRIAL METAL TRANSPORTER 1-RELATED"/>
    <property type="match status" value="1"/>
</dbReference>
<organism evidence="13 14">
    <name type="scientific">Shewanella corallii</name>
    <dbReference type="NCBI Taxonomy" id="560080"/>
    <lineage>
        <taxon>Bacteria</taxon>
        <taxon>Pseudomonadati</taxon>
        <taxon>Pseudomonadota</taxon>
        <taxon>Gammaproteobacteria</taxon>
        <taxon>Alteromonadales</taxon>
        <taxon>Shewanellaceae</taxon>
        <taxon>Shewanella</taxon>
    </lineage>
</organism>
<dbReference type="InterPro" id="IPR058533">
    <property type="entry name" value="Cation_efflux_TM"/>
</dbReference>
<evidence type="ECO:0000256" key="1">
    <source>
        <dbReference type="ARBA" id="ARBA00004141"/>
    </source>
</evidence>
<evidence type="ECO:0000256" key="6">
    <source>
        <dbReference type="ARBA" id="ARBA00022692"/>
    </source>
</evidence>
<gene>
    <name evidence="13" type="ORF">L2725_16095</name>
</gene>
<reference evidence="13 14" key="1">
    <citation type="submission" date="2022-01" db="EMBL/GenBank/DDBJ databases">
        <title>Whole genome-based taxonomy of the Shewanellaceae.</title>
        <authorList>
            <person name="Martin-Rodriguez A.J."/>
        </authorList>
    </citation>
    <scope>NUCLEOTIDE SEQUENCE [LARGE SCALE GENOMIC DNA]</scope>
    <source>
        <strain evidence="13 14">DSM 21332</strain>
    </source>
</reference>
<dbReference type="NCBIfam" id="TIGR01297">
    <property type="entry name" value="CDF"/>
    <property type="match status" value="1"/>
</dbReference>
<feature type="transmembrane region" description="Helical" evidence="10">
    <location>
        <begin position="48"/>
        <end position="66"/>
    </location>
</feature>
<keyword evidence="14" id="KW-1185">Reference proteome</keyword>
<accession>A0ABT0N9Z1</accession>
<evidence type="ECO:0000256" key="3">
    <source>
        <dbReference type="ARBA" id="ARBA00022448"/>
    </source>
</evidence>
<comment type="similarity">
    <text evidence="2">Belongs to the cation diffusion facilitator (CDF) transporter (TC 2.A.4) family. FieF subfamily.</text>
</comment>
<keyword evidence="5" id="KW-0410">Iron transport</keyword>
<feature type="transmembrane region" description="Helical" evidence="10">
    <location>
        <begin position="116"/>
        <end position="136"/>
    </location>
</feature>
<keyword evidence="5" id="KW-0408">Iron</keyword>
<dbReference type="InterPro" id="IPR036837">
    <property type="entry name" value="Cation_efflux_CTD_sf"/>
</dbReference>
<dbReference type="InterPro" id="IPR027469">
    <property type="entry name" value="Cation_efflux_TMD_sf"/>
</dbReference>
<evidence type="ECO:0000259" key="11">
    <source>
        <dbReference type="Pfam" id="PF01545"/>
    </source>
</evidence>